<comment type="similarity">
    <text evidence="1">Belongs to the SMC family. SbcC subfamily.</text>
</comment>
<organism evidence="6 7">
    <name type="scientific">Alkalibacterium thalassium</name>
    <dbReference type="NCBI Taxonomy" id="426701"/>
    <lineage>
        <taxon>Bacteria</taxon>
        <taxon>Bacillati</taxon>
        <taxon>Bacillota</taxon>
        <taxon>Bacilli</taxon>
        <taxon>Lactobacillales</taxon>
        <taxon>Carnobacteriaceae</taxon>
        <taxon>Alkalibacterium</taxon>
    </lineage>
</organism>
<accession>A0A1G8VS64</accession>
<feature type="coiled-coil region" evidence="4">
    <location>
        <begin position="379"/>
        <end position="554"/>
    </location>
</feature>
<reference evidence="7" key="1">
    <citation type="submission" date="2016-10" db="EMBL/GenBank/DDBJ databases">
        <authorList>
            <person name="Varghese N."/>
            <person name="Submissions S."/>
        </authorList>
    </citation>
    <scope>NUCLEOTIDE SEQUENCE [LARGE SCALE GENOMIC DNA]</scope>
    <source>
        <strain evidence="7">DSM 19181</strain>
    </source>
</reference>
<sequence length="677" mass="77623">MKQIKLLTMEVRNFKGFKEFKLEADGNDLKIYGENATGKTTIFDAFSWALFGKDSSDSANFAWKPLDKQNNEINHLETEVVLNLDIDGSVLELSRTVVEKWTRKRGTDSKSFEGHETTYRLDGIKTTQTKYKKKIEEVISEDTFKQLTNVYYVAETMKQKDRRDLLFSLVEEVTDQEVIDSKKELKPLEAILDGRSVDDKRQLIVEEKRSVKKDLDRIPDRIDEVDRSIPDLSKLDQVKLNNDLVAASDAIQAKEEEIASFSNGSRVTSLRSELQSKTADLQTARSEYQLKQNESVQELQEKKQDLYEKAIEANNAVMDKESEEQGIKREIESSKKEVAAILTKMDNLRERFKQNQSEVYPDFDEHKTTCSLCGQDYPEDQQVEMKENYEKEKAEFNKNKAAKLEGINAEGRELKAEKASLEEAIQEKEEALTVKSDMHKLVKKRDDLKKEHEAVKQEIEEIKSKATPFEDTVQYETFSVAITELKDEIKSLQESADEKLKEKKEELSTLKADRENIQDELYQFKLVDKQEARKKELIEEEKTLAARYGELDNQLYLLDEFVRTKVSMLTDRINDQFDLVEFKLFEEQINGGLKEVCEPLVNGVPFSSGLNSAARINAGLDIINTLSRLEGVSAPIFIDNSESITKLIDTEAQTVQLIVTEGQDELKIETKTLEGVA</sequence>
<evidence type="ECO:0000313" key="7">
    <source>
        <dbReference type="Proteomes" id="UP000199433"/>
    </source>
</evidence>
<dbReference type="InterPro" id="IPR038729">
    <property type="entry name" value="Rad50/SbcC_AAA"/>
</dbReference>
<feature type="coiled-coil region" evidence="4">
    <location>
        <begin position="237"/>
        <end position="351"/>
    </location>
</feature>
<evidence type="ECO:0000313" key="6">
    <source>
        <dbReference type="EMBL" id="SDJ68862.1"/>
    </source>
</evidence>
<feature type="domain" description="Rad50/SbcC-type AAA" evidence="5">
    <location>
        <begin position="9"/>
        <end position="308"/>
    </location>
</feature>
<keyword evidence="4" id="KW-0175">Coiled coil</keyword>
<keyword evidence="7" id="KW-1185">Reference proteome</keyword>
<evidence type="ECO:0000256" key="4">
    <source>
        <dbReference type="SAM" id="Coils"/>
    </source>
</evidence>
<evidence type="ECO:0000256" key="2">
    <source>
        <dbReference type="ARBA" id="ARBA00011322"/>
    </source>
</evidence>
<dbReference type="AlphaFoldDB" id="A0A1G8VS64"/>
<evidence type="ECO:0000256" key="3">
    <source>
        <dbReference type="ARBA" id="ARBA00013368"/>
    </source>
</evidence>
<dbReference type="Proteomes" id="UP000199433">
    <property type="component" value="Unassembled WGS sequence"/>
</dbReference>
<dbReference type="SUPFAM" id="SSF52540">
    <property type="entry name" value="P-loop containing nucleoside triphosphate hydrolases"/>
    <property type="match status" value="1"/>
</dbReference>
<dbReference type="Pfam" id="PF13476">
    <property type="entry name" value="AAA_23"/>
    <property type="match status" value="1"/>
</dbReference>
<evidence type="ECO:0000256" key="1">
    <source>
        <dbReference type="ARBA" id="ARBA00006930"/>
    </source>
</evidence>
<evidence type="ECO:0000259" key="5">
    <source>
        <dbReference type="Pfam" id="PF13476"/>
    </source>
</evidence>
<dbReference type="STRING" id="426701.SAMN04488098_100280"/>
<dbReference type="Gene3D" id="3.40.50.300">
    <property type="entry name" value="P-loop containing nucleotide triphosphate hydrolases"/>
    <property type="match status" value="1"/>
</dbReference>
<dbReference type="Gene3D" id="1.10.287.510">
    <property type="entry name" value="Helix hairpin bin"/>
    <property type="match status" value="1"/>
</dbReference>
<name>A0A1G8VS64_9LACT</name>
<dbReference type="EMBL" id="FNFK01000002">
    <property type="protein sequence ID" value="SDJ68862.1"/>
    <property type="molecule type" value="Genomic_DNA"/>
</dbReference>
<dbReference type="PANTHER" id="PTHR32114">
    <property type="entry name" value="ABC TRANSPORTER ABCH.3"/>
    <property type="match status" value="1"/>
</dbReference>
<protein>
    <recommendedName>
        <fullName evidence="3">Nuclease SbcCD subunit C</fullName>
    </recommendedName>
</protein>
<dbReference type="RefSeq" id="WP_091264399.1">
    <property type="nucleotide sequence ID" value="NZ_FNFK01000002.1"/>
</dbReference>
<proteinExistence type="inferred from homology"/>
<gene>
    <name evidence="6" type="ORF">SAMN04488098_100280</name>
</gene>
<comment type="subunit">
    <text evidence="2">Heterodimer of SbcC and SbcD.</text>
</comment>
<dbReference type="OrthoDB" id="1698838at2"/>
<dbReference type="InterPro" id="IPR027417">
    <property type="entry name" value="P-loop_NTPase"/>
</dbReference>
<dbReference type="PANTHER" id="PTHR32114:SF2">
    <property type="entry name" value="ABC TRANSPORTER ABCH.3"/>
    <property type="match status" value="1"/>
</dbReference>